<protein>
    <submittedName>
        <fullName evidence="2">Uncharacterized protein</fullName>
    </submittedName>
</protein>
<dbReference type="EMBL" id="MCFA01000009">
    <property type="protein sequence ID" value="ORY17955.1"/>
    <property type="molecule type" value="Genomic_DNA"/>
</dbReference>
<evidence type="ECO:0000256" key="1">
    <source>
        <dbReference type="SAM" id="SignalP"/>
    </source>
</evidence>
<feature type="signal peptide" evidence="1">
    <location>
        <begin position="1"/>
        <end position="20"/>
    </location>
</feature>
<gene>
    <name evidence="2" type="ORF">BCR34DRAFT_554560</name>
</gene>
<sequence length="98" mass="10710">MTWEGALVLFLLTILPNVSVLNCQLPASHIEDASGGGYIQDAIKCLDIDRKFEEIVMIAKGTDKIEHIIIAVPSDGRVCLMSNNALPGTMASTRLFHR</sequence>
<keyword evidence="3" id="KW-1185">Reference proteome</keyword>
<keyword evidence="1" id="KW-0732">Signal</keyword>
<evidence type="ECO:0000313" key="2">
    <source>
        <dbReference type="EMBL" id="ORY17955.1"/>
    </source>
</evidence>
<organism evidence="2 3">
    <name type="scientific">Clohesyomyces aquaticus</name>
    <dbReference type="NCBI Taxonomy" id="1231657"/>
    <lineage>
        <taxon>Eukaryota</taxon>
        <taxon>Fungi</taxon>
        <taxon>Dikarya</taxon>
        <taxon>Ascomycota</taxon>
        <taxon>Pezizomycotina</taxon>
        <taxon>Dothideomycetes</taxon>
        <taxon>Pleosporomycetidae</taxon>
        <taxon>Pleosporales</taxon>
        <taxon>Lindgomycetaceae</taxon>
        <taxon>Clohesyomyces</taxon>
    </lineage>
</organism>
<reference evidence="2 3" key="1">
    <citation type="submission" date="2016-07" db="EMBL/GenBank/DDBJ databases">
        <title>Pervasive Adenine N6-methylation of Active Genes in Fungi.</title>
        <authorList>
            <consortium name="DOE Joint Genome Institute"/>
            <person name="Mondo S.J."/>
            <person name="Dannebaum R.O."/>
            <person name="Kuo R.C."/>
            <person name="Labutti K."/>
            <person name="Haridas S."/>
            <person name="Kuo A."/>
            <person name="Salamov A."/>
            <person name="Ahrendt S.R."/>
            <person name="Lipzen A."/>
            <person name="Sullivan W."/>
            <person name="Andreopoulos W.B."/>
            <person name="Clum A."/>
            <person name="Lindquist E."/>
            <person name="Daum C."/>
            <person name="Ramamoorthy G.K."/>
            <person name="Gryganskyi A."/>
            <person name="Culley D."/>
            <person name="Magnuson J.K."/>
            <person name="James T.Y."/>
            <person name="O'Malley M.A."/>
            <person name="Stajich J.E."/>
            <person name="Spatafora J.W."/>
            <person name="Visel A."/>
            <person name="Grigoriev I.V."/>
        </authorList>
    </citation>
    <scope>NUCLEOTIDE SEQUENCE [LARGE SCALE GENOMIC DNA]</scope>
    <source>
        <strain evidence="2 3">CBS 115471</strain>
    </source>
</reference>
<accession>A0A1Y2A7F2</accession>
<feature type="chain" id="PRO_5012734101" evidence="1">
    <location>
        <begin position="21"/>
        <end position="98"/>
    </location>
</feature>
<evidence type="ECO:0000313" key="3">
    <source>
        <dbReference type="Proteomes" id="UP000193144"/>
    </source>
</evidence>
<comment type="caution">
    <text evidence="2">The sequence shown here is derived from an EMBL/GenBank/DDBJ whole genome shotgun (WGS) entry which is preliminary data.</text>
</comment>
<proteinExistence type="predicted"/>
<dbReference type="Proteomes" id="UP000193144">
    <property type="component" value="Unassembled WGS sequence"/>
</dbReference>
<name>A0A1Y2A7F2_9PLEO</name>
<dbReference type="AlphaFoldDB" id="A0A1Y2A7F2"/>